<dbReference type="EMBL" id="MT143997">
    <property type="protein sequence ID" value="QJA45786.1"/>
    <property type="molecule type" value="Genomic_DNA"/>
</dbReference>
<protein>
    <submittedName>
        <fullName evidence="1">Uncharacterized protein</fullName>
    </submittedName>
</protein>
<organism evidence="1">
    <name type="scientific">viral metagenome</name>
    <dbReference type="NCBI Taxonomy" id="1070528"/>
    <lineage>
        <taxon>unclassified sequences</taxon>
        <taxon>metagenomes</taxon>
        <taxon>organismal metagenomes</taxon>
    </lineage>
</organism>
<evidence type="ECO:0000313" key="2">
    <source>
        <dbReference type="EMBL" id="QJH94621.1"/>
    </source>
</evidence>
<reference evidence="1" key="1">
    <citation type="submission" date="2020-03" db="EMBL/GenBank/DDBJ databases">
        <title>The deep terrestrial virosphere.</title>
        <authorList>
            <person name="Holmfeldt K."/>
            <person name="Nilsson E."/>
            <person name="Simone D."/>
            <person name="Lopez-Fernandez M."/>
            <person name="Wu X."/>
            <person name="de Brujin I."/>
            <person name="Lundin D."/>
            <person name="Andersson A."/>
            <person name="Bertilsson S."/>
            <person name="Dopson M."/>
        </authorList>
    </citation>
    <scope>NUCLEOTIDE SEQUENCE</scope>
    <source>
        <strain evidence="1">TM448A00282</strain>
        <strain evidence="2">TM448B00260</strain>
    </source>
</reference>
<gene>
    <name evidence="1" type="ORF">TM448A00282_0020</name>
    <name evidence="2" type="ORF">TM448B00260_0025</name>
</gene>
<accession>A0A6H1ZCZ5</accession>
<dbReference type="EMBL" id="MT144603">
    <property type="protein sequence ID" value="QJH94621.1"/>
    <property type="molecule type" value="Genomic_DNA"/>
</dbReference>
<evidence type="ECO:0000313" key="1">
    <source>
        <dbReference type="EMBL" id="QJA45786.1"/>
    </source>
</evidence>
<sequence>MYASASQFLKRYSAEEIAQRADASIPPMVYGELLTRAAAGDDLSAYSPEEQTAAGQALARVDRALQDAEQTINTYLGGRYQLPLTNSPEVLERIAGQLARYFLYDDAATEQITILYKDSIKFLESVATGKVQLGPTDSGAIAQPSAGAEMVSAGLVFARDNSRGFI</sequence>
<dbReference type="InterPro" id="IPR009752">
    <property type="entry name" value="Phage_Mu_GpJ"/>
</dbReference>
<dbReference type="AlphaFoldDB" id="A0A6H1ZCZ5"/>
<name>A0A6H1ZCZ5_9ZZZZ</name>
<dbReference type="Pfam" id="PF07030">
    <property type="entry name" value="Phage_Mu_Gp36"/>
    <property type="match status" value="1"/>
</dbReference>
<proteinExistence type="predicted"/>